<dbReference type="OrthoDB" id="6684185at2"/>
<dbReference type="GO" id="GO:0003700">
    <property type="term" value="F:DNA-binding transcription factor activity"/>
    <property type="evidence" value="ECO:0007669"/>
    <property type="project" value="TreeGrafter"/>
</dbReference>
<dbReference type="AlphaFoldDB" id="A0A5E4S2Y0"/>
<sequence>MSTSASVAPPEAVATKPVGAREVREAILDAAVRLMTERNRTDVALREIAREANVNHGLVHRHFGTRHDVLIAVLRRQSAQGADFLRDAKDIHAAIDGLWSHPAMAPNAKLMASALLDGVEPGAIAVGQSFRRLNELLGSDDSPGADKRIATTVAITCMIMGWGIFGDFLTAAAGVTESDRLREDVLAILHAMGRDATA</sequence>
<dbReference type="InterPro" id="IPR001647">
    <property type="entry name" value="HTH_TetR"/>
</dbReference>
<dbReference type="InterPro" id="IPR050109">
    <property type="entry name" value="HTH-type_TetR-like_transc_reg"/>
</dbReference>
<dbReference type="RefSeq" id="WP_150695475.1">
    <property type="nucleotide sequence ID" value="NZ_CABPRZ010000002.1"/>
</dbReference>
<dbReference type="PROSITE" id="PS50977">
    <property type="entry name" value="HTH_TETR_2"/>
    <property type="match status" value="1"/>
</dbReference>
<dbReference type="GO" id="GO:0000976">
    <property type="term" value="F:transcription cis-regulatory region binding"/>
    <property type="evidence" value="ECO:0007669"/>
    <property type="project" value="TreeGrafter"/>
</dbReference>
<evidence type="ECO:0000256" key="1">
    <source>
        <dbReference type="ARBA" id="ARBA00023015"/>
    </source>
</evidence>
<dbReference type="EMBL" id="CABPRZ010000002">
    <property type="protein sequence ID" value="VVD69553.1"/>
    <property type="molecule type" value="Genomic_DNA"/>
</dbReference>
<evidence type="ECO:0000256" key="3">
    <source>
        <dbReference type="ARBA" id="ARBA00023163"/>
    </source>
</evidence>
<dbReference type="PANTHER" id="PTHR30055:SF234">
    <property type="entry name" value="HTH-TYPE TRANSCRIPTIONAL REGULATOR BETI"/>
    <property type="match status" value="1"/>
</dbReference>
<protein>
    <submittedName>
        <fullName evidence="6">HTH-type transcriptional repressor</fullName>
    </submittedName>
</protein>
<dbReference type="Gene3D" id="1.10.357.10">
    <property type="entry name" value="Tetracycline Repressor, domain 2"/>
    <property type="match status" value="1"/>
</dbReference>
<feature type="domain" description="HTH tetR-type" evidence="5">
    <location>
        <begin position="21"/>
        <end position="81"/>
    </location>
</feature>
<name>A0A5E4S2Y0_9BURK</name>
<evidence type="ECO:0000256" key="4">
    <source>
        <dbReference type="PROSITE-ProRule" id="PRU00335"/>
    </source>
</evidence>
<evidence type="ECO:0000313" key="7">
    <source>
        <dbReference type="Proteomes" id="UP000414233"/>
    </source>
</evidence>
<proteinExistence type="predicted"/>
<dbReference type="PRINTS" id="PR00455">
    <property type="entry name" value="HTHTETR"/>
</dbReference>
<dbReference type="SUPFAM" id="SSF46689">
    <property type="entry name" value="Homeodomain-like"/>
    <property type="match status" value="1"/>
</dbReference>
<dbReference type="InterPro" id="IPR009057">
    <property type="entry name" value="Homeodomain-like_sf"/>
</dbReference>
<keyword evidence="1" id="KW-0805">Transcription regulation</keyword>
<feature type="DNA-binding region" description="H-T-H motif" evidence="4">
    <location>
        <begin position="44"/>
        <end position="63"/>
    </location>
</feature>
<dbReference type="Pfam" id="PF00440">
    <property type="entry name" value="TetR_N"/>
    <property type="match status" value="1"/>
</dbReference>
<reference evidence="6 7" key="1">
    <citation type="submission" date="2019-08" db="EMBL/GenBank/DDBJ databases">
        <authorList>
            <person name="Peeters C."/>
        </authorList>
    </citation>
    <scope>NUCLEOTIDE SEQUENCE [LARGE SCALE GENOMIC DNA]</scope>
    <source>
        <strain evidence="6 7">LMG 30175</strain>
    </source>
</reference>
<evidence type="ECO:0000256" key="2">
    <source>
        <dbReference type="ARBA" id="ARBA00023125"/>
    </source>
</evidence>
<evidence type="ECO:0000313" key="6">
    <source>
        <dbReference type="EMBL" id="VVD69553.1"/>
    </source>
</evidence>
<accession>A0A5E4S2Y0</accession>
<evidence type="ECO:0000259" key="5">
    <source>
        <dbReference type="PROSITE" id="PS50977"/>
    </source>
</evidence>
<keyword evidence="2 4" id="KW-0238">DNA-binding</keyword>
<gene>
    <name evidence="6" type="ORF">PTE30175_00495</name>
</gene>
<organism evidence="6 7">
    <name type="scientific">Pandoraea terrae</name>
    <dbReference type="NCBI Taxonomy" id="1537710"/>
    <lineage>
        <taxon>Bacteria</taxon>
        <taxon>Pseudomonadati</taxon>
        <taxon>Pseudomonadota</taxon>
        <taxon>Betaproteobacteria</taxon>
        <taxon>Burkholderiales</taxon>
        <taxon>Burkholderiaceae</taxon>
        <taxon>Pandoraea</taxon>
    </lineage>
</organism>
<dbReference type="PANTHER" id="PTHR30055">
    <property type="entry name" value="HTH-TYPE TRANSCRIPTIONAL REGULATOR RUTR"/>
    <property type="match status" value="1"/>
</dbReference>
<keyword evidence="3" id="KW-0804">Transcription</keyword>
<dbReference type="Proteomes" id="UP000414233">
    <property type="component" value="Unassembled WGS sequence"/>
</dbReference>
<keyword evidence="7" id="KW-1185">Reference proteome</keyword>